<comment type="catalytic activity">
    <reaction evidence="4">
        <text>O-phospho-L-seryl-[protein] + H2O = L-seryl-[protein] + phosphate</text>
        <dbReference type="Rhea" id="RHEA:20629"/>
        <dbReference type="Rhea" id="RHEA-COMP:9863"/>
        <dbReference type="Rhea" id="RHEA-COMP:11604"/>
        <dbReference type="ChEBI" id="CHEBI:15377"/>
        <dbReference type="ChEBI" id="CHEBI:29999"/>
        <dbReference type="ChEBI" id="CHEBI:43474"/>
        <dbReference type="ChEBI" id="CHEBI:83421"/>
        <dbReference type="EC" id="3.1.3.16"/>
    </reaction>
</comment>
<dbReference type="InterPro" id="IPR000340">
    <property type="entry name" value="Dual-sp_phosphatase_cat-dom"/>
</dbReference>
<comment type="catalytic activity">
    <reaction evidence="5">
        <text>O-phospho-L-threonyl-[protein] + H2O = L-threonyl-[protein] + phosphate</text>
        <dbReference type="Rhea" id="RHEA:47004"/>
        <dbReference type="Rhea" id="RHEA-COMP:11060"/>
        <dbReference type="Rhea" id="RHEA-COMP:11605"/>
        <dbReference type="ChEBI" id="CHEBI:15377"/>
        <dbReference type="ChEBI" id="CHEBI:30013"/>
        <dbReference type="ChEBI" id="CHEBI:43474"/>
        <dbReference type="ChEBI" id="CHEBI:61977"/>
        <dbReference type="EC" id="3.1.3.16"/>
    </reaction>
</comment>
<dbReference type="InterPro" id="IPR000387">
    <property type="entry name" value="Tyr_Pase_dom"/>
</dbReference>
<proteinExistence type="inferred from homology"/>
<dbReference type="GO" id="GO:0017017">
    <property type="term" value="F:MAP kinase tyrosine/serine/threonine phosphatase activity"/>
    <property type="evidence" value="ECO:0007669"/>
    <property type="project" value="InterPro"/>
</dbReference>
<dbReference type="PROSITE" id="PS00383">
    <property type="entry name" value="TYR_PHOSPHATASE_1"/>
    <property type="match status" value="1"/>
</dbReference>
<keyword evidence="9" id="KW-1185">Reference proteome</keyword>
<sequence length="175" mass="19454">MQVQMAVSQITPTLYLSGIDAALNRAAITSRHITLIVNATVEHISPDYTGVECIRVPVLDQPHASLSEHFDPVAERIHDNKTGNTLVHCTAGRSRSASLVMAYLMKFKGATLLQAHHWVLEARPFIRPNAGFWRQLLEYERRLHGKNSVRMVATSLGVLPEAIDVNKGSEYCLNV</sequence>
<comment type="similarity">
    <text evidence="1">Belongs to the protein-tyrosine phosphatase family. Non-receptor class dual specificity subfamily.</text>
</comment>
<evidence type="ECO:0000313" key="9">
    <source>
        <dbReference type="Proteomes" id="UP000823561"/>
    </source>
</evidence>
<organism evidence="8 9">
    <name type="scientific">Alosa alosa</name>
    <name type="common">allis shad</name>
    <dbReference type="NCBI Taxonomy" id="278164"/>
    <lineage>
        <taxon>Eukaryota</taxon>
        <taxon>Metazoa</taxon>
        <taxon>Chordata</taxon>
        <taxon>Craniata</taxon>
        <taxon>Vertebrata</taxon>
        <taxon>Euteleostomi</taxon>
        <taxon>Actinopterygii</taxon>
        <taxon>Neopterygii</taxon>
        <taxon>Teleostei</taxon>
        <taxon>Clupei</taxon>
        <taxon>Clupeiformes</taxon>
        <taxon>Clupeoidei</taxon>
        <taxon>Clupeidae</taxon>
        <taxon>Alosa</taxon>
    </lineage>
</organism>
<evidence type="ECO:0000256" key="4">
    <source>
        <dbReference type="ARBA" id="ARBA00047761"/>
    </source>
</evidence>
<comment type="caution">
    <text evidence="8">The sequence shown here is derived from an EMBL/GenBank/DDBJ whole genome shotgun (WGS) entry which is preliminary data.</text>
</comment>
<dbReference type="Gene3D" id="3.90.190.10">
    <property type="entry name" value="Protein tyrosine phosphatase superfamily"/>
    <property type="match status" value="1"/>
</dbReference>
<feature type="domain" description="Tyrosine specific protein phosphatases" evidence="7">
    <location>
        <begin position="68"/>
        <end position="124"/>
    </location>
</feature>
<protein>
    <recommendedName>
        <fullName evidence="10">Protein-tyrosine-phosphatase</fullName>
    </recommendedName>
</protein>
<dbReference type="PRINTS" id="PR01910">
    <property type="entry name" value="ADSPHPHTASEB"/>
</dbReference>
<gene>
    <name evidence="8" type="ORF">AALO_G00201570</name>
</gene>
<dbReference type="CDD" id="cd14514">
    <property type="entry name" value="DUSP14-like"/>
    <property type="match status" value="1"/>
</dbReference>
<evidence type="ECO:0000313" key="8">
    <source>
        <dbReference type="EMBL" id="KAG5269397.1"/>
    </source>
</evidence>
<dbReference type="InterPro" id="IPR020422">
    <property type="entry name" value="TYR_PHOSPHATASE_DUAL_dom"/>
</dbReference>
<dbReference type="PANTHER" id="PTHR45961:SF10">
    <property type="entry name" value="DUAL SPECIFICITY PROTEIN PHOSPHATASE 14-LIKE"/>
    <property type="match status" value="1"/>
</dbReference>
<dbReference type="InterPro" id="IPR029021">
    <property type="entry name" value="Prot-tyrosine_phosphatase-like"/>
</dbReference>
<evidence type="ECO:0000256" key="3">
    <source>
        <dbReference type="ARBA" id="ARBA00022912"/>
    </source>
</evidence>
<keyword evidence="2" id="KW-0378">Hydrolase</keyword>
<evidence type="ECO:0000256" key="2">
    <source>
        <dbReference type="ARBA" id="ARBA00022801"/>
    </source>
</evidence>
<feature type="domain" description="Tyrosine-protein phosphatase" evidence="6">
    <location>
        <begin position="6"/>
        <end position="145"/>
    </location>
</feature>
<dbReference type="GO" id="GO:0005737">
    <property type="term" value="C:cytoplasm"/>
    <property type="evidence" value="ECO:0007669"/>
    <property type="project" value="TreeGrafter"/>
</dbReference>
<evidence type="ECO:0000259" key="6">
    <source>
        <dbReference type="PROSITE" id="PS50054"/>
    </source>
</evidence>
<dbReference type="SMART" id="SM00195">
    <property type="entry name" value="DSPc"/>
    <property type="match status" value="1"/>
</dbReference>
<dbReference type="PRINTS" id="PR01908">
    <property type="entry name" value="ADSPHPHTASE"/>
</dbReference>
<dbReference type="InterPro" id="IPR020420">
    <property type="entry name" value="Atypical_DUSP_subfamB"/>
</dbReference>
<accession>A0AAV6G7E8</accession>
<evidence type="ECO:0008006" key="10">
    <source>
        <dbReference type="Google" id="ProtNLM"/>
    </source>
</evidence>
<evidence type="ECO:0000256" key="1">
    <source>
        <dbReference type="ARBA" id="ARBA00008601"/>
    </source>
</evidence>
<name>A0AAV6G7E8_9TELE</name>
<dbReference type="PANTHER" id="PTHR45961">
    <property type="entry name" value="IP21249P"/>
    <property type="match status" value="1"/>
</dbReference>
<dbReference type="InterPro" id="IPR052103">
    <property type="entry name" value="Dual_spec_Phospatases"/>
</dbReference>
<dbReference type="SUPFAM" id="SSF52799">
    <property type="entry name" value="(Phosphotyrosine protein) phosphatases II"/>
    <property type="match status" value="1"/>
</dbReference>
<keyword evidence="3" id="KW-0904">Protein phosphatase</keyword>
<evidence type="ECO:0000256" key="5">
    <source>
        <dbReference type="ARBA" id="ARBA00048336"/>
    </source>
</evidence>
<reference evidence="8" key="1">
    <citation type="submission" date="2020-10" db="EMBL/GenBank/DDBJ databases">
        <title>Chromosome-scale genome assembly of the Allis shad, Alosa alosa.</title>
        <authorList>
            <person name="Margot Z."/>
            <person name="Christophe K."/>
            <person name="Cabau C."/>
            <person name="Louis A."/>
            <person name="Berthelot C."/>
            <person name="Parey E."/>
            <person name="Roest Crollius H."/>
            <person name="Montfort J."/>
            <person name="Robinson-Rechavi M."/>
            <person name="Bucao C."/>
            <person name="Bouchez O."/>
            <person name="Gislard M."/>
            <person name="Lluch J."/>
            <person name="Milhes M."/>
            <person name="Lampietro C."/>
            <person name="Lopez Roques C."/>
            <person name="Donnadieu C."/>
            <person name="Braasch I."/>
            <person name="Desvignes T."/>
            <person name="Postlethwait J."/>
            <person name="Bobe J."/>
            <person name="Guiguen Y."/>
        </authorList>
    </citation>
    <scope>NUCLEOTIDE SEQUENCE</scope>
    <source>
        <strain evidence="8">M-15738</strain>
        <tissue evidence="8">Blood</tissue>
    </source>
</reference>
<dbReference type="Proteomes" id="UP000823561">
    <property type="component" value="Chromosome 15"/>
</dbReference>
<dbReference type="PROSITE" id="PS50056">
    <property type="entry name" value="TYR_PHOSPHATASE_2"/>
    <property type="match status" value="1"/>
</dbReference>
<evidence type="ECO:0000259" key="7">
    <source>
        <dbReference type="PROSITE" id="PS50056"/>
    </source>
</evidence>
<dbReference type="InterPro" id="IPR016130">
    <property type="entry name" value="Tyr_Pase_AS"/>
</dbReference>
<dbReference type="GO" id="GO:0004722">
    <property type="term" value="F:protein serine/threonine phosphatase activity"/>
    <property type="evidence" value="ECO:0007669"/>
    <property type="project" value="UniProtKB-EC"/>
</dbReference>
<dbReference type="EMBL" id="JADWDJ010000015">
    <property type="protein sequence ID" value="KAG5269397.1"/>
    <property type="molecule type" value="Genomic_DNA"/>
</dbReference>
<dbReference type="AlphaFoldDB" id="A0AAV6G7E8"/>
<dbReference type="PROSITE" id="PS50054">
    <property type="entry name" value="TYR_PHOSPHATASE_DUAL"/>
    <property type="match status" value="1"/>
</dbReference>
<dbReference type="Pfam" id="PF00782">
    <property type="entry name" value="DSPc"/>
    <property type="match status" value="1"/>
</dbReference>